<feature type="signal peptide" evidence="1">
    <location>
        <begin position="1"/>
        <end position="20"/>
    </location>
</feature>
<sequence length="406" mass="47839">MKNFSGFLLIFKFNFIVIISTKIDLNFKLNICDKEIYSSLTPDQVLLTWSIPSHLCSEKASLQFKFIDTDSINEKKNFKFSVPLNNGKVKLNNVSLYFQLFQPIKIEWRVVNSACTNFVNDGVELFRNRGKRISHTYFFKAFNWELQPTTEKEHGKKYAKIRIPLISKYYSDKDSEKVFKGFLKAYHLTINKFADCPRCHKKMHKRISVVNDKEYERICFSLDEWTKYNERRYTHPVFHYNETNSKLIREIKKTAAQKGIDDFILDIKNHWPNSLMNLTLRAVTTEGIAKLGMNFEKFPMLAPTRDFDFNVIKAIPGLLNITIKNPSDYRGLAGYLYFNIDNHSKLNVINFKLNPYMHRGWYVIRDNRLRANGEYNITGYPTTQPYDQLELLVGEKIEKKFSIRDL</sequence>
<accession>A0A7I8VT86</accession>
<keyword evidence="3" id="KW-1185">Reference proteome</keyword>
<feature type="chain" id="PRO_5029521781" evidence="1">
    <location>
        <begin position="21"/>
        <end position="406"/>
    </location>
</feature>
<evidence type="ECO:0000313" key="2">
    <source>
        <dbReference type="EMBL" id="CAD5119513.1"/>
    </source>
</evidence>
<protein>
    <submittedName>
        <fullName evidence="2">DgyrCDS8116</fullName>
    </submittedName>
</protein>
<dbReference type="AlphaFoldDB" id="A0A7I8VT86"/>
<keyword evidence="1" id="KW-0732">Signal</keyword>
<dbReference type="EMBL" id="CAJFCJ010000010">
    <property type="protein sequence ID" value="CAD5119513.1"/>
    <property type="molecule type" value="Genomic_DNA"/>
</dbReference>
<organism evidence="2 3">
    <name type="scientific">Dimorphilus gyrociliatus</name>
    <dbReference type="NCBI Taxonomy" id="2664684"/>
    <lineage>
        <taxon>Eukaryota</taxon>
        <taxon>Metazoa</taxon>
        <taxon>Spiralia</taxon>
        <taxon>Lophotrochozoa</taxon>
        <taxon>Annelida</taxon>
        <taxon>Polychaeta</taxon>
        <taxon>Polychaeta incertae sedis</taxon>
        <taxon>Dinophilidae</taxon>
        <taxon>Dimorphilus</taxon>
    </lineage>
</organism>
<dbReference type="Proteomes" id="UP000549394">
    <property type="component" value="Unassembled WGS sequence"/>
</dbReference>
<gene>
    <name evidence="2" type="ORF">DGYR_LOCUS7744</name>
</gene>
<reference evidence="2 3" key="1">
    <citation type="submission" date="2020-08" db="EMBL/GenBank/DDBJ databases">
        <authorList>
            <person name="Hejnol A."/>
        </authorList>
    </citation>
    <scope>NUCLEOTIDE SEQUENCE [LARGE SCALE GENOMIC DNA]</scope>
</reference>
<proteinExistence type="predicted"/>
<name>A0A7I8VT86_9ANNE</name>
<comment type="caution">
    <text evidence="2">The sequence shown here is derived from an EMBL/GenBank/DDBJ whole genome shotgun (WGS) entry which is preliminary data.</text>
</comment>
<evidence type="ECO:0000256" key="1">
    <source>
        <dbReference type="SAM" id="SignalP"/>
    </source>
</evidence>
<evidence type="ECO:0000313" key="3">
    <source>
        <dbReference type="Proteomes" id="UP000549394"/>
    </source>
</evidence>